<evidence type="ECO:0000259" key="1">
    <source>
        <dbReference type="Pfam" id="PF03171"/>
    </source>
</evidence>
<dbReference type="AlphaFoldDB" id="A0A2G8S4C7"/>
<dbReference type="SUPFAM" id="SSF51197">
    <property type="entry name" value="Clavaminate synthase-like"/>
    <property type="match status" value="1"/>
</dbReference>
<accession>A0A2G8S4C7</accession>
<reference evidence="3 4" key="1">
    <citation type="journal article" date="2015" name="Sci. Rep.">
        <title>Chromosome-level genome map provides insights into diverse defense mechanisms in the medicinal fungus Ganoderma sinense.</title>
        <authorList>
            <person name="Zhu Y."/>
            <person name="Xu J."/>
            <person name="Sun C."/>
            <person name="Zhou S."/>
            <person name="Xu H."/>
            <person name="Nelson D.R."/>
            <person name="Qian J."/>
            <person name="Song J."/>
            <person name="Luo H."/>
            <person name="Xiang L."/>
            <person name="Li Y."/>
            <person name="Xu Z."/>
            <person name="Ji A."/>
            <person name="Wang L."/>
            <person name="Lu S."/>
            <person name="Hayward A."/>
            <person name="Sun W."/>
            <person name="Li X."/>
            <person name="Schwartz D.C."/>
            <person name="Wang Y."/>
            <person name="Chen S."/>
        </authorList>
    </citation>
    <scope>NUCLEOTIDE SEQUENCE [LARGE SCALE GENOMIC DNA]</scope>
    <source>
        <strain evidence="3 4">ZZ0214-1</strain>
    </source>
</reference>
<organism evidence="3 4">
    <name type="scientific">Ganoderma sinense ZZ0214-1</name>
    <dbReference type="NCBI Taxonomy" id="1077348"/>
    <lineage>
        <taxon>Eukaryota</taxon>
        <taxon>Fungi</taxon>
        <taxon>Dikarya</taxon>
        <taxon>Basidiomycota</taxon>
        <taxon>Agaricomycotina</taxon>
        <taxon>Agaricomycetes</taxon>
        <taxon>Polyporales</taxon>
        <taxon>Polyporaceae</taxon>
        <taxon>Ganoderma</taxon>
    </lineage>
</organism>
<sequence length="367" mass="41450">MPATTLPPAPRWVPPPPTKENLDWADLPIIDFSKASTPEGRAELAPRVCDVMRTVGFMCIDWASLTDDQTDRIFDIGDVVFTQVPEAERMQHASKLAEEGSKIGYKPRQLWTIDNGVRDQHEQYACHRTVYGGQKHPKALEPFLPELRAFSEFNHYDVLHNILRILALGMELPEDTFVKMHGFDAVGDSHARWIKYHPRTEEDESKTNSVWLKGHTDTGTVTILYSQPISALQILSPDGKWRWVKHIDNALVVNIGESLEMLSGGFYKATIHRVVQPPADQRGRTRLGTYYFALADDAVRLVPVASPALAQGDVARKFADERAPTMGEWRRMRYMAYGLKEAVPVGGDVARQEKIVENGVLVLKYYN</sequence>
<evidence type="ECO:0000313" key="4">
    <source>
        <dbReference type="Proteomes" id="UP000230002"/>
    </source>
</evidence>
<gene>
    <name evidence="3" type="ORF">GSI_08664</name>
</gene>
<protein>
    <recommendedName>
        <fullName evidence="5">Fe2OG dioxygenase domain-containing protein</fullName>
    </recommendedName>
</protein>
<name>A0A2G8S4C7_9APHY</name>
<comment type="caution">
    <text evidence="3">The sequence shown here is derived from an EMBL/GenBank/DDBJ whole genome shotgun (WGS) entry which is preliminary data.</text>
</comment>
<evidence type="ECO:0008006" key="5">
    <source>
        <dbReference type="Google" id="ProtNLM"/>
    </source>
</evidence>
<dbReference type="InterPro" id="IPR026992">
    <property type="entry name" value="DIOX_N"/>
</dbReference>
<evidence type="ECO:0000313" key="3">
    <source>
        <dbReference type="EMBL" id="PIL28622.1"/>
    </source>
</evidence>
<dbReference type="InterPro" id="IPR027443">
    <property type="entry name" value="IPNS-like_sf"/>
</dbReference>
<proteinExistence type="predicted"/>
<dbReference type="Gene3D" id="2.60.120.330">
    <property type="entry name" value="B-lactam Antibiotic, Isopenicillin N Synthase, Chain"/>
    <property type="match status" value="1"/>
</dbReference>
<dbReference type="STRING" id="1077348.A0A2G8S4C7"/>
<dbReference type="Pfam" id="PF14226">
    <property type="entry name" value="DIOX_N"/>
    <property type="match status" value="1"/>
</dbReference>
<keyword evidence="4" id="KW-1185">Reference proteome</keyword>
<dbReference type="PANTHER" id="PTHR47990">
    <property type="entry name" value="2-OXOGLUTARATE (2OG) AND FE(II)-DEPENDENT OXYGENASE SUPERFAMILY PROTEIN-RELATED"/>
    <property type="match status" value="1"/>
</dbReference>
<dbReference type="OrthoDB" id="406156at2759"/>
<dbReference type="Proteomes" id="UP000230002">
    <property type="component" value="Unassembled WGS sequence"/>
</dbReference>
<feature type="domain" description="Non-haem dioxygenase N-terminal" evidence="2">
    <location>
        <begin position="27"/>
        <end position="131"/>
    </location>
</feature>
<dbReference type="EMBL" id="AYKW01000023">
    <property type="protein sequence ID" value="PIL28622.1"/>
    <property type="molecule type" value="Genomic_DNA"/>
</dbReference>
<dbReference type="Pfam" id="PF03171">
    <property type="entry name" value="2OG-FeII_Oxy"/>
    <property type="match status" value="1"/>
</dbReference>
<evidence type="ECO:0000259" key="2">
    <source>
        <dbReference type="Pfam" id="PF14226"/>
    </source>
</evidence>
<dbReference type="InterPro" id="IPR044861">
    <property type="entry name" value="IPNS-like_FE2OG_OXY"/>
</dbReference>
<dbReference type="InterPro" id="IPR050231">
    <property type="entry name" value="Iron_ascorbate_oxido_reductase"/>
</dbReference>
<feature type="domain" description="Isopenicillin N synthase-like Fe(2+) 2OG dioxygenase" evidence="1">
    <location>
        <begin position="201"/>
        <end position="282"/>
    </location>
</feature>